<dbReference type="GO" id="GO:0005737">
    <property type="term" value="C:cytoplasm"/>
    <property type="evidence" value="ECO:0007669"/>
    <property type="project" value="UniProtKB-ARBA"/>
</dbReference>
<proteinExistence type="predicted"/>
<name>A0A928VV56_9CYAN</name>
<dbReference type="PANTHER" id="PTHR46491">
    <property type="entry name" value="CDGSH IRON SULFUR DOMAIN PROTEIN HOMOLOG"/>
    <property type="match status" value="1"/>
</dbReference>
<dbReference type="RefSeq" id="WP_264320975.1">
    <property type="nucleotide sequence ID" value="NZ_JADEXN010000112.1"/>
</dbReference>
<keyword evidence="7" id="KW-1185">Reference proteome</keyword>
<evidence type="ECO:0000313" key="6">
    <source>
        <dbReference type="EMBL" id="MBE9040731.1"/>
    </source>
</evidence>
<evidence type="ECO:0000259" key="5">
    <source>
        <dbReference type="SMART" id="SM00704"/>
    </source>
</evidence>
<sequence length="81" mass="8933">MTQSQPTIADTKPILIDLEPGTYYWCSCGESSKQPFCDGSHSGTEFAPLKIEIDEAKKEALCQCKYTKNPPFCDGSHSQLS</sequence>
<dbReference type="Pfam" id="PF09360">
    <property type="entry name" value="zf-CDGSH"/>
    <property type="match status" value="2"/>
</dbReference>
<gene>
    <name evidence="6" type="ORF">IQ235_08050</name>
</gene>
<dbReference type="InterPro" id="IPR042216">
    <property type="entry name" value="MitoNEET_CISD"/>
</dbReference>
<evidence type="ECO:0000256" key="4">
    <source>
        <dbReference type="ARBA" id="ARBA00023014"/>
    </source>
</evidence>
<dbReference type="Proteomes" id="UP000621799">
    <property type="component" value="Unassembled WGS sequence"/>
</dbReference>
<dbReference type="GO" id="GO:0046872">
    <property type="term" value="F:metal ion binding"/>
    <property type="evidence" value="ECO:0007669"/>
    <property type="project" value="UniProtKB-KW"/>
</dbReference>
<accession>A0A928VV56</accession>
<dbReference type="SMART" id="SM00704">
    <property type="entry name" value="ZnF_CDGSH"/>
    <property type="match status" value="2"/>
</dbReference>
<organism evidence="6 7">
    <name type="scientific">Zarconia navalis LEGE 11467</name>
    <dbReference type="NCBI Taxonomy" id="1828826"/>
    <lineage>
        <taxon>Bacteria</taxon>
        <taxon>Bacillati</taxon>
        <taxon>Cyanobacteriota</taxon>
        <taxon>Cyanophyceae</taxon>
        <taxon>Oscillatoriophycideae</taxon>
        <taxon>Oscillatoriales</taxon>
        <taxon>Oscillatoriales incertae sedis</taxon>
        <taxon>Zarconia</taxon>
        <taxon>Zarconia navalis</taxon>
    </lineage>
</organism>
<evidence type="ECO:0000256" key="3">
    <source>
        <dbReference type="ARBA" id="ARBA00023004"/>
    </source>
</evidence>
<dbReference type="Gene3D" id="3.40.5.90">
    <property type="entry name" value="CDGSH iron-sulfur domain, mitoNEET-type"/>
    <property type="match status" value="2"/>
</dbReference>
<keyword evidence="4" id="KW-0411">Iron-sulfur</keyword>
<comment type="caution">
    <text evidence="6">The sequence shown here is derived from an EMBL/GenBank/DDBJ whole genome shotgun (WGS) entry which is preliminary data.</text>
</comment>
<evidence type="ECO:0000256" key="1">
    <source>
        <dbReference type="ARBA" id="ARBA00022714"/>
    </source>
</evidence>
<dbReference type="EMBL" id="JADEXN010000112">
    <property type="protein sequence ID" value="MBE9040731.1"/>
    <property type="molecule type" value="Genomic_DNA"/>
</dbReference>
<dbReference type="AlphaFoldDB" id="A0A928VV56"/>
<dbReference type="GO" id="GO:0051537">
    <property type="term" value="F:2 iron, 2 sulfur cluster binding"/>
    <property type="evidence" value="ECO:0007669"/>
    <property type="project" value="UniProtKB-KW"/>
</dbReference>
<dbReference type="PANTHER" id="PTHR46491:SF3">
    <property type="entry name" value="CDGSH IRON-SULFUR DOMAIN-CONTAINING PROTEIN 3, MITOCHONDRIAL"/>
    <property type="match status" value="1"/>
</dbReference>
<feature type="domain" description="Iron-binding zinc finger CDGSH type" evidence="5">
    <location>
        <begin position="48"/>
        <end position="81"/>
    </location>
</feature>
<keyword evidence="1" id="KW-0001">2Fe-2S</keyword>
<evidence type="ECO:0000313" key="7">
    <source>
        <dbReference type="Proteomes" id="UP000621799"/>
    </source>
</evidence>
<dbReference type="InterPro" id="IPR052950">
    <property type="entry name" value="CISD"/>
</dbReference>
<reference evidence="6" key="1">
    <citation type="submission" date="2020-10" db="EMBL/GenBank/DDBJ databases">
        <authorList>
            <person name="Castelo-Branco R."/>
            <person name="Eusebio N."/>
            <person name="Adriana R."/>
            <person name="Vieira A."/>
            <person name="Brugerolle De Fraissinette N."/>
            <person name="Rezende De Castro R."/>
            <person name="Schneider M.P."/>
            <person name="Vasconcelos V."/>
            <person name="Leao P.N."/>
        </authorList>
    </citation>
    <scope>NUCLEOTIDE SEQUENCE</scope>
    <source>
        <strain evidence="6">LEGE 11467</strain>
    </source>
</reference>
<dbReference type="InterPro" id="IPR018967">
    <property type="entry name" value="FeS-contain_CDGSH-typ"/>
</dbReference>
<keyword evidence="3" id="KW-0408">Iron</keyword>
<protein>
    <submittedName>
        <fullName evidence="6">CDGSH iron-sulfur domain-containing protein</fullName>
    </submittedName>
</protein>
<evidence type="ECO:0000256" key="2">
    <source>
        <dbReference type="ARBA" id="ARBA00022723"/>
    </source>
</evidence>
<keyword evidence="2" id="KW-0479">Metal-binding</keyword>
<feature type="domain" description="Iron-binding zinc finger CDGSH type" evidence="5">
    <location>
        <begin position="11"/>
        <end position="47"/>
    </location>
</feature>